<comment type="caution">
    <text evidence="4">The sequence shown here is derived from an EMBL/GenBank/DDBJ whole genome shotgun (WGS) entry which is preliminary data.</text>
</comment>
<dbReference type="AlphaFoldDB" id="A0A250WPR1"/>
<proteinExistence type="predicted"/>
<evidence type="ECO:0000256" key="2">
    <source>
        <dbReference type="SAM" id="Phobius"/>
    </source>
</evidence>
<organism evidence="4 5">
    <name type="scientific">Chlamydomonas eustigma</name>
    <dbReference type="NCBI Taxonomy" id="1157962"/>
    <lineage>
        <taxon>Eukaryota</taxon>
        <taxon>Viridiplantae</taxon>
        <taxon>Chlorophyta</taxon>
        <taxon>core chlorophytes</taxon>
        <taxon>Chlorophyceae</taxon>
        <taxon>CS clade</taxon>
        <taxon>Chlamydomonadales</taxon>
        <taxon>Chlamydomonadaceae</taxon>
        <taxon>Chlamydomonas</taxon>
    </lineage>
</organism>
<keyword evidence="2" id="KW-1133">Transmembrane helix</keyword>
<name>A0A250WPR1_9CHLO</name>
<feature type="compositionally biased region" description="Low complexity" evidence="1">
    <location>
        <begin position="13"/>
        <end position="26"/>
    </location>
</feature>
<keyword evidence="2" id="KW-0472">Membrane</keyword>
<feature type="transmembrane region" description="Helical" evidence="2">
    <location>
        <begin position="592"/>
        <end position="616"/>
    </location>
</feature>
<reference evidence="4 5" key="1">
    <citation type="submission" date="2017-08" db="EMBL/GenBank/DDBJ databases">
        <title>Acidophilic green algal genome provides insights into adaptation to an acidic environment.</title>
        <authorList>
            <person name="Hirooka S."/>
            <person name="Hirose Y."/>
            <person name="Kanesaki Y."/>
            <person name="Higuchi S."/>
            <person name="Fujiwara T."/>
            <person name="Onuma R."/>
            <person name="Era A."/>
            <person name="Ohbayashi R."/>
            <person name="Uzuka A."/>
            <person name="Nozaki H."/>
            <person name="Yoshikawa H."/>
            <person name="Miyagishima S.Y."/>
        </authorList>
    </citation>
    <scope>NUCLEOTIDE SEQUENCE [LARGE SCALE GENOMIC DNA]</scope>
    <source>
        <strain evidence="4 5">NIES-2499</strain>
    </source>
</reference>
<accession>A0A250WPR1</accession>
<keyword evidence="5" id="KW-1185">Reference proteome</keyword>
<dbReference type="InterPro" id="IPR025924">
    <property type="entry name" value="YHYH_dom"/>
</dbReference>
<dbReference type="OrthoDB" id="2151241at2759"/>
<protein>
    <recommendedName>
        <fullName evidence="3">YHYH domain-containing protein</fullName>
    </recommendedName>
</protein>
<dbReference type="STRING" id="1157962.A0A250WPR1"/>
<feature type="compositionally biased region" description="Low complexity" evidence="1">
    <location>
        <begin position="34"/>
        <end position="46"/>
    </location>
</feature>
<dbReference type="EMBL" id="BEGY01000001">
    <property type="protein sequence ID" value="GAX72835.1"/>
    <property type="molecule type" value="Genomic_DNA"/>
</dbReference>
<dbReference type="Proteomes" id="UP000232323">
    <property type="component" value="Unassembled WGS sequence"/>
</dbReference>
<evidence type="ECO:0000313" key="5">
    <source>
        <dbReference type="Proteomes" id="UP000232323"/>
    </source>
</evidence>
<evidence type="ECO:0000259" key="3">
    <source>
        <dbReference type="Pfam" id="PF14240"/>
    </source>
</evidence>
<evidence type="ECO:0000256" key="1">
    <source>
        <dbReference type="SAM" id="MobiDB-lite"/>
    </source>
</evidence>
<sequence>MTSNSGNPPTTILSGGPPSGLSSGPPVSTNSKNTTSASGPPAGSSSNLDPCAAVGPSNSAGGPPSVMYNGRPSANYNGPPGGIYNGPPGYVNGGPPSGTVTNIVCPALNGITTMVAQLPSNSSNNSAGVPGLLVYPSGCPNRAWSSQTAPNTPYIQNVKWLFPSNPVISSSPYYMSRLYPNGTNNTKNPGGPVGLMLDGLNMYNDADAQQRNAYIYEGSSFDQCLSHVAPGGQMHYHTNPAAGCVANDTSGQHSAMIGLMADGIPLFGVYGDNGTLPLNLDQCRGHTDSSHPFYHYHVTSNFSEPLTVYCLMGCIFSDQGNRALTSRVVNSSTCIPGPTQYNYSSMVVPWISATNVSLSQLLANSSSSSSSGKRRSVISSEPPSTSSSGGPPGSSSSSSSSGGPPGSSSSSSSSGGPPGSSSSSSSSGGPPGSSSSSGGPQVGGSRNNPDCGGPGNNNLPPIMRYQQIAFNMDFNSLVANATKLQSFKTQVISSVASAANVSESYVNITSISAGSVVVQTSISYPVSLYTAAQASAYSDSLSSSTTVFSPSFLSTFGVTGTPSVVDATPPSPPPPNVPGYSAPSSPPATFQLGGIIGVAVGGFALIAIIVLTVLFVKLRKQKVSPEAEKLNPKVQALPEVDSA</sequence>
<dbReference type="Pfam" id="PF14240">
    <property type="entry name" value="YHYH"/>
    <property type="match status" value="1"/>
</dbReference>
<feature type="compositionally biased region" description="Polar residues" evidence="1">
    <location>
        <begin position="1"/>
        <end position="12"/>
    </location>
</feature>
<keyword evidence="2" id="KW-0812">Transmembrane</keyword>
<feature type="region of interest" description="Disordered" evidence="1">
    <location>
        <begin position="1"/>
        <end position="66"/>
    </location>
</feature>
<feature type="domain" description="YHYH" evidence="3">
    <location>
        <begin position="183"/>
        <end position="271"/>
    </location>
</feature>
<gene>
    <name evidence="4" type="ORF">CEUSTIGMA_g290.t1</name>
</gene>
<feature type="region of interest" description="Disordered" evidence="1">
    <location>
        <begin position="364"/>
        <end position="459"/>
    </location>
</feature>
<evidence type="ECO:0000313" key="4">
    <source>
        <dbReference type="EMBL" id="GAX72835.1"/>
    </source>
</evidence>